<dbReference type="AlphaFoldDB" id="A0A4R7ZW17"/>
<comment type="caution">
    <text evidence="7">The sequence shown here is derived from an EMBL/GenBank/DDBJ whole genome shotgun (WGS) entry which is preliminary data.</text>
</comment>
<feature type="signal peptide" evidence="6">
    <location>
        <begin position="1"/>
        <end position="21"/>
    </location>
</feature>
<dbReference type="EMBL" id="SODF01000001">
    <property type="protein sequence ID" value="TDW21905.1"/>
    <property type="molecule type" value="Genomic_DNA"/>
</dbReference>
<keyword evidence="8" id="KW-1185">Reference proteome</keyword>
<protein>
    <submittedName>
        <fullName evidence="7">Carbohydrate ABC transporter substrate-binding protein (CUT1 family)</fullName>
    </submittedName>
</protein>
<dbReference type="Pfam" id="PF01547">
    <property type="entry name" value="SBP_bac_1"/>
    <property type="match status" value="1"/>
</dbReference>
<gene>
    <name evidence="7" type="ORF">EV650_0736</name>
</gene>
<comment type="similarity">
    <text evidence="2">Belongs to the bacterial solute-binding protein 1 family.</text>
</comment>
<keyword evidence="5" id="KW-0574">Periplasm</keyword>
<dbReference type="InterPro" id="IPR006061">
    <property type="entry name" value="SBP_1_CS"/>
</dbReference>
<evidence type="ECO:0000256" key="1">
    <source>
        <dbReference type="ARBA" id="ARBA00004196"/>
    </source>
</evidence>
<keyword evidence="3" id="KW-0813">Transport</keyword>
<dbReference type="Proteomes" id="UP000295447">
    <property type="component" value="Unassembled WGS sequence"/>
</dbReference>
<evidence type="ECO:0000256" key="2">
    <source>
        <dbReference type="ARBA" id="ARBA00008520"/>
    </source>
</evidence>
<dbReference type="RefSeq" id="WP_202874361.1">
    <property type="nucleotide sequence ID" value="NZ_SODF01000001.1"/>
</dbReference>
<feature type="chain" id="PRO_5038360450" evidence="6">
    <location>
        <begin position="22"/>
        <end position="451"/>
    </location>
</feature>
<evidence type="ECO:0000313" key="8">
    <source>
        <dbReference type="Proteomes" id="UP000295447"/>
    </source>
</evidence>
<sequence>MSRSRFIRAAALTAAVITAVAGCSGGSSGDSTEATTVNWWTWSPDQAIAYQQCVPAFEKANPNIKVKITNYNVSDYFTKLTSGFVSGDAPDAFMNSVTFLQSYAGQGQLLPLDDYIAKDKLDLGQYAIGAEGWKYKDGKQYALPMDWATGALYYNKDLLAKAGYTDKDVASLNWTYDGGGTLWKMVKHLTVDAAGKRGDQPGFNANTVKSYGLGNIESTGDPFGQNAWGWLLPNDGVNIPDKQQWATVFNYNDPKVVKSVQLVRTLANDGFTPKLNQFTTANSQQLGSGKVAMAVGGTWEAATYAGLKNTKIGTAPLPAGADGKRALMTNANGNNMWAGSKHPDQTWKWVKYQESEECQTTAAKYNASLFPSIAASMKALSDQQTAKGVDFSVFNNYLTSGELVPCPIYNNGAALTNAMIPQFEAYFTNKADESIFPKLQEQSRTLLAEEK</sequence>
<dbReference type="InterPro" id="IPR050490">
    <property type="entry name" value="Bact_solute-bd_prot1"/>
</dbReference>
<accession>A0A4R7ZW17</accession>
<organism evidence="7 8">
    <name type="scientific">Kribbella kalugense</name>
    <dbReference type="NCBI Taxonomy" id="2512221"/>
    <lineage>
        <taxon>Bacteria</taxon>
        <taxon>Bacillati</taxon>
        <taxon>Actinomycetota</taxon>
        <taxon>Actinomycetes</taxon>
        <taxon>Propionibacteriales</taxon>
        <taxon>Kribbellaceae</taxon>
        <taxon>Kribbella</taxon>
    </lineage>
</organism>
<dbReference type="InterPro" id="IPR006059">
    <property type="entry name" value="SBP"/>
</dbReference>
<reference evidence="7 8" key="1">
    <citation type="submission" date="2019-03" db="EMBL/GenBank/DDBJ databases">
        <title>Genomic Encyclopedia of Type Strains, Phase III (KMG-III): the genomes of soil and plant-associated and newly described type strains.</title>
        <authorList>
            <person name="Whitman W."/>
        </authorList>
    </citation>
    <scope>NUCLEOTIDE SEQUENCE [LARGE SCALE GENOMIC DNA]</scope>
    <source>
        <strain evidence="7 8">VKM Ac-2570</strain>
    </source>
</reference>
<evidence type="ECO:0000256" key="6">
    <source>
        <dbReference type="SAM" id="SignalP"/>
    </source>
</evidence>
<evidence type="ECO:0000256" key="3">
    <source>
        <dbReference type="ARBA" id="ARBA00022448"/>
    </source>
</evidence>
<dbReference type="GO" id="GO:0030313">
    <property type="term" value="C:cell envelope"/>
    <property type="evidence" value="ECO:0007669"/>
    <property type="project" value="UniProtKB-SubCell"/>
</dbReference>
<dbReference type="SUPFAM" id="SSF53850">
    <property type="entry name" value="Periplasmic binding protein-like II"/>
    <property type="match status" value="1"/>
</dbReference>
<keyword evidence="4 6" id="KW-0732">Signal</keyword>
<dbReference type="PANTHER" id="PTHR43649">
    <property type="entry name" value="ARABINOSE-BINDING PROTEIN-RELATED"/>
    <property type="match status" value="1"/>
</dbReference>
<evidence type="ECO:0000256" key="5">
    <source>
        <dbReference type="ARBA" id="ARBA00022764"/>
    </source>
</evidence>
<dbReference type="Gene3D" id="3.40.190.10">
    <property type="entry name" value="Periplasmic binding protein-like II"/>
    <property type="match status" value="1"/>
</dbReference>
<dbReference type="PROSITE" id="PS51257">
    <property type="entry name" value="PROKAR_LIPOPROTEIN"/>
    <property type="match status" value="1"/>
</dbReference>
<name>A0A4R7ZW17_9ACTN</name>
<dbReference type="GO" id="GO:0055085">
    <property type="term" value="P:transmembrane transport"/>
    <property type="evidence" value="ECO:0007669"/>
    <property type="project" value="InterPro"/>
</dbReference>
<proteinExistence type="inferred from homology"/>
<dbReference type="PANTHER" id="PTHR43649:SF31">
    <property type="entry name" value="SN-GLYCEROL-3-PHOSPHATE-BINDING PERIPLASMIC PROTEIN UGPB"/>
    <property type="match status" value="1"/>
</dbReference>
<dbReference type="CDD" id="cd13585">
    <property type="entry name" value="PBP2_TMBP_like"/>
    <property type="match status" value="1"/>
</dbReference>
<evidence type="ECO:0000313" key="7">
    <source>
        <dbReference type="EMBL" id="TDW21905.1"/>
    </source>
</evidence>
<comment type="subcellular location">
    <subcellularLocation>
        <location evidence="1">Cell envelope</location>
    </subcellularLocation>
</comment>
<evidence type="ECO:0000256" key="4">
    <source>
        <dbReference type="ARBA" id="ARBA00022729"/>
    </source>
</evidence>
<dbReference type="PROSITE" id="PS01037">
    <property type="entry name" value="SBP_BACTERIAL_1"/>
    <property type="match status" value="1"/>
</dbReference>